<name>A0ABV9YI33_9PSEU</name>
<dbReference type="InterPro" id="IPR050109">
    <property type="entry name" value="HTH-type_TetR-like_transc_reg"/>
</dbReference>
<dbReference type="RefSeq" id="WP_378035817.1">
    <property type="nucleotide sequence ID" value="NZ_JBHSIV010000008.1"/>
</dbReference>
<dbReference type="Pfam" id="PF17932">
    <property type="entry name" value="TetR_C_24"/>
    <property type="match status" value="1"/>
</dbReference>
<evidence type="ECO:0000259" key="3">
    <source>
        <dbReference type="PROSITE" id="PS50977"/>
    </source>
</evidence>
<dbReference type="PANTHER" id="PTHR30055">
    <property type="entry name" value="HTH-TYPE TRANSCRIPTIONAL REGULATOR RUTR"/>
    <property type="match status" value="1"/>
</dbReference>
<comment type="caution">
    <text evidence="4">The sequence shown here is derived from an EMBL/GenBank/DDBJ whole genome shotgun (WGS) entry which is preliminary data.</text>
</comment>
<sequence length="195" mass="21879">MGRVQRKRDERVRRIVAAAAEVFGERGYEAANLEDVAERLDVTKGSLYYYFAGKDELATAAVETLGTDWTERLEKLDTPGGAAERLRALLREHIAIAVREYPAALRLFLVPDSWPDDLRARIRELRRRHDLVFRRVVREGVAAGEFAVVDEDAALQALHASMSQAPLWCSHLAGDAQDRAMDHLADTLMKLVAPD</sequence>
<proteinExistence type="predicted"/>
<dbReference type="PANTHER" id="PTHR30055:SF226">
    <property type="entry name" value="HTH-TYPE TRANSCRIPTIONAL REGULATOR PKSA"/>
    <property type="match status" value="1"/>
</dbReference>
<gene>
    <name evidence="4" type="ORF">ACFPBZ_09630</name>
</gene>
<dbReference type="EMBL" id="JBHSIV010000008">
    <property type="protein sequence ID" value="MFC5062465.1"/>
    <property type="molecule type" value="Genomic_DNA"/>
</dbReference>
<organism evidence="4 5">
    <name type="scientific">Actinomycetospora atypica</name>
    <dbReference type="NCBI Taxonomy" id="1290095"/>
    <lineage>
        <taxon>Bacteria</taxon>
        <taxon>Bacillati</taxon>
        <taxon>Actinomycetota</taxon>
        <taxon>Actinomycetes</taxon>
        <taxon>Pseudonocardiales</taxon>
        <taxon>Pseudonocardiaceae</taxon>
        <taxon>Actinomycetospora</taxon>
    </lineage>
</organism>
<dbReference type="InterPro" id="IPR009057">
    <property type="entry name" value="Homeodomain-like_sf"/>
</dbReference>
<evidence type="ECO:0000313" key="4">
    <source>
        <dbReference type="EMBL" id="MFC5062465.1"/>
    </source>
</evidence>
<keyword evidence="1 2" id="KW-0238">DNA-binding</keyword>
<reference evidence="5" key="1">
    <citation type="journal article" date="2019" name="Int. J. Syst. Evol. Microbiol.">
        <title>The Global Catalogue of Microorganisms (GCM) 10K type strain sequencing project: providing services to taxonomists for standard genome sequencing and annotation.</title>
        <authorList>
            <consortium name="The Broad Institute Genomics Platform"/>
            <consortium name="The Broad Institute Genome Sequencing Center for Infectious Disease"/>
            <person name="Wu L."/>
            <person name="Ma J."/>
        </authorList>
    </citation>
    <scope>NUCLEOTIDE SEQUENCE [LARGE SCALE GENOMIC DNA]</scope>
    <source>
        <strain evidence="5">CGMCC 4.7093</strain>
    </source>
</reference>
<dbReference type="SUPFAM" id="SSF48498">
    <property type="entry name" value="Tetracyclin repressor-like, C-terminal domain"/>
    <property type="match status" value="1"/>
</dbReference>
<dbReference type="PRINTS" id="PR00455">
    <property type="entry name" value="HTHTETR"/>
</dbReference>
<dbReference type="Gene3D" id="1.10.357.10">
    <property type="entry name" value="Tetracycline Repressor, domain 2"/>
    <property type="match status" value="1"/>
</dbReference>
<dbReference type="Proteomes" id="UP001595947">
    <property type="component" value="Unassembled WGS sequence"/>
</dbReference>
<evidence type="ECO:0000256" key="2">
    <source>
        <dbReference type="PROSITE-ProRule" id="PRU00335"/>
    </source>
</evidence>
<accession>A0ABV9YI33</accession>
<dbReference type="InterPro" id="IPR036271">
    <property type="entry name" value="Tet_transcr_reg_TetR-rel_C_sf"/>
</dbReference>
<feature type="domain" description="HTH tetR-type" evidence="3">
    <location>
        <begin position="9"/>
        <end position="69"/>
    </location>
</feature>
<dbReference type="Pfam" id="PF00440">
    <property type="entry name" value="TetR_N"/>
    <property type="match status" value="1"/>
</dbReference>
<evidence type="ECO:0000256" key="1">
    <source>
        <dbReference type="ARBA" id="ARBA00023125"/>
    </source>
</evidence>
<feature type="DNA-binding region" description="H-T-H motif" evidence="2">
    <location>
        <begin position="32"/>
        <end position="51"/>
    </location>
</feature>
<dbReference type="InterPro" id="IPR041490">
    <property type="entry name" value="KstR2_TetR_C"/>
</dbReference>
<dbReference type="SUPFAM" id="SSF46689">
    <property type="entry name" value="Homeodomain-like"/>
    <property type="match status" value="1"/>
</dbReference>
<keyword evidence="5" id="KW-1185">Reference proteome</keyword>
<dbReference type="Gene3D" id="1.10.10.60">
    <property type="entry name" value="Homeodomain-like"/>
    <property type="match status" value="1"/>
</dbReference>
<dbReference type="InterPro" id="IPR001647">
    <property type="entry name" value="HTH_TetR"/>
</dbReference>
<evidence type="ECO:0000313" key="5">
    <source>
        <dbReference type="Proteomes" id="UP001595947"/>
    </source>
</evidence>
<dbReference type="PROSITE" id="PS50977">
    <property type="entry name" value="HTH_TETR_2"/>
    <property type="match status" value="1"/>
</dbReference>
<protein>
    <submittedName>
        <fullName evidence="4">TetR/AcrR family transcriptional regulator</fullName>
    </submittedName>
</protein>